<feature type="transmembrane region" description="Helical" evidence="1">
    <location>
        <begin position="12"/>
        <end position="34"/>
    </location>
</feature>
<keyword evidence="1" id="KW-0472">Membrane</keyword>
<keyword evidence="1" id="KW-1133">Transmembrane helix</keyword>
<comment type="caution">
    <text evidence="2">The sequence shown here is derived from an EMBL/GenBank/DDBJ whole genome shotgun (WGS) entry which is preliminary data.</text>
</comment>
<keyword evidence="3" id="KW-1185">Reference proteome</keyword>
<evidence type="ECO:0000256" key="1">
    <source>
        <dbReference type="SAM" id="Phobius"/>
    </source>
</evidence>
<evidence type="ECO:0000313" key="2">
    <source>
        <dbReference type="EMBL" id="ESK66214.1"/>
    </source>
</evidence>
<keyword evidence="1" id="KW-0812">Transmembrane</keyword>
<reference evidence="2" key="1">
    <citation type="submission" date="2013-06" db="EMBL/GenBank/DDBJ databases">
        <authorList>
            <person name="Weinstock G."/>
            <person name="Sodergren E."/>
            <person name="Clifton S."/>
            <person name="Fulton L."/>
            <person name="Fulton B."/>
            <person name="Courtney L."/>
            <person name="Fronick C."/>
            <person name="Harrison M."/>
            <person name="Strong C."/>
            <person name="Farmer C."/>
            <person name="Delahaunty K."/>
            <person name="Markovic C."/>
            <person name="Hall O."/>
            <person name="Minx P."/>
            <person name="Tomlinson C."/>
            <person name="Mitreva M."/>
            <person name="Nelson J."/>
            <person name="Hou S."/>
            <person name="Wollam A."/>
            <person name="Pepin K.H."/>
            <person name="Johnson M."/>
            <person name="Bhonagiri V."/>
            <person name="Nash W.E."/>
            <person name="Warren W."/>
            <person name="Chinwalla A."/>
            <person name="Mardis E.R."/>
            <person name="Wilson R.K."/>
        </authorList>
    </citation>
    <scope>NUCLEOTIDE SEQUENCE [LARGE SCALE GENOMIC DNA]</scope>
    <source>
        <strain evidence="2">ATCC 49176</strain>
    </source>
</reference>
<dbReference type="HOGENOM" id="CLU_1375591_0_0_9"/>
<dbReference type="AlphaFoldDB" id="W1Q6F8"/>
<dbReference type="EMBL" id="ACIN03000003">
    <property type="protein sequence ID" value="ESK66214.1"/>
    <property type="molecule type" value="Genomic_DNA"/>
</dbReference>
<dbReference type="Proteomes" id="UP000019050">
    <property type="component" value="Unassembled WGS sequence"/>
</dbReference>
<dbReference type="RefSeq" id="WP_023391208.1">
    <property type="nucleotide sequence ID" value="NZ_KI535340.1"/>
</dbReference>
<name>W1Q6F8_ABIDE</name>
<proteinExistence type="predicted"/>
<organism evidence="2 3">
    <name type="scientific">Abiotrophia defectiva ATCC 49176</name>
    <dbReference type="NCBI Taxonomy" id="592010"/>
    <lineage>
        <taxon>Bacteria</taxon>
        <taxon>Bacillati</taxon>
        <taxon>Bacillota</taxon>
        <taxon>Bacilli</taxon>
        <taxon>Lactobacillales</taxon>
        <taxon>Aerococcaceae</taxon>
        <taxon>Abiotrophia</taxon>
    </lineage>
</organism>
<dbReference type="GeneID" id="84816653"/>
<evidence type="ECO:0000313" key="3">
    <source>
        <dbReference type="Proteomes" id="UP000019050"/>
    </source>
</evidence>
<accession>W1Q6F8</accession>
<dbReference type="OrthoDB" id="2236770at2"/>
<protein>
    <submittedName>
        <fullName evidence="2">Uncharacterized protein</fullName>
    </submittedName>
</protein>
<sequence>MKQNNNHEMFTSLPYGILCTLIGLWAVLNIPSAINRQDMALAYLILYSIAGLFLIPMGISLIFMAFKIRRETKARYEATYQRYPELRDNLSLLTDQASFVDPLNQFYVYRDTLFYIENGFIDYQIEDLSLIGVKIERMKDAPRVSSNHLFFLYMREGDQEMNSLDIGTVSQQKYDNLIELFRYLLQVKPSLRFEDAISDK</sequence>
<gene>
    <name evidence="2" type="ORF">GCWU000182_000557</name>
</gene>
<dbReference type="eggNOG" id="ENOG50343Z5">
    <property type="taxonomic scope" value="Bacteria"/>
</dbReference>
<feature type="transmembrane region" description="Helical" evidence="1">
    <location>
        <begin position="40"/>
        <end position="66"/>
    </location>
</feature>